<reference evidence="2" key="1">
    <citation type="submission" date="2017-05" db="EMBL/GenBank/DDBJ databases">
        <authorList>
            <person name="Varghese N."/>
            <person name="Submissions S."/>
        </authorList>
    </citation>
    <scope>NUCLEOTIDE SEQUENCE</scope>
    <source>
        <strain evidence="2">Su22</strain>
    </source>
</reference>
<dbReference type="Gene3D" id="3.40.50.2000">
    <property type="entry name" value="Glycogen Phosphorylase B"/>
    <property type="match status" value="2"/>
</dbReference>
<dbReference type="Pfam" id="PF00534">
    <property type="entry name" value="Glycos_transf_1"/>
    <property type="match status" value="1"/>
</dbReference>
<dbReference type="EMBL" id="FXUF01000006">
    <property type="protein sequence ID" value="SMP56756.1"/>
    <property type="molecule type" value="Genomic_DNA"/>
</dbReference>
<evidence type="ECO:0000313" key="2">
    <source>
        <dbReference type="EMBL" id="SMP56756.1"/>
    </source>
</evidence>
<name>A0AA46AJ62_9CLOT</name>
<dbReference type="AlphaFoldDB" id="A0AA46AJ62"/>
<feature type="domain" description="Glycosyl transferase family 1" evidence="1">
    <location>
        <begin position="210"/>
        <end position="348"/>
    </location>
</feature>
<proteinExistence type="predicted"/>
<dbReference type="RefSeq" id="WP_283409274.1">
    <property type="nucleotide sequence ID" value="NZ_FXUF01000006.1"/>
</dbReference>
<accession>A0AA46AJ62</accession>
<evidence type="ECO:0000313" key="3">
    <source>
        <dbReference type="Proteomes" id="UP001158066"/>
    </source>
</evidence>
<evidence type="ECO:0000259" key="1">
    <source>
        <dbReference type="Pfam" id="PF00534"/>
    </source>
</evidence>
<comment type="caution">
    <text evidence="2">The sequence shown here is derived from an EMBL/GenBank/DDBJ whole genome shotgun (WGS) entry which is preliminary data.</text>
</comment>
<dbReference type="Proteomes" id="UP001158066">
    <property type="component" value="Unassembled WGS sequence"/>
</dbReference>
<dbReference type="SUPFAM" id="SSF53756">
    <property type="entry name" value="UDP-Glycosyltransferase/glycogen phosphorylase"/>
    <property type="match status" value="1"/>
</dbReference>
<keyword evidence="3" id="KW-1185">Reference proteome</keyword>
<gene>
    <name evidence="2" type="ORF">SAMN06296020_106106</name>
</gene>
<organism evidence="2 3">
    <name type="scientific">Anoxynatronum buryatiense</name>
    <dbReference type="NCBI Taxonomy" id="489973"/>
    <lineage>
        <taxon>Bacteria</taxon>
        <taxon>Bacillati</taxon>
        <taxon>Bacillota</taxon>
        <taxon>Clostridia</taxon>
        <taxon>Eubacteriales</taxon>
        <taxon>Clostridiaceae</taxon>
        <taxon>Anoxynatronum</taxon>
    </lineage>
</organism>
<dbReference type="CDD" id="cd03801">
    <property type="entry name" value="GT4_PimA-like"/>
    <property type="match status" value="1"/>
</dbReference>
<sequence length="380" mass="43271">MKVLFAHDHKIRLIDGKHYTPGGLPNDVLRRYTEKFGDLTLLTRIYEEEHASNSYKEISINKIRFLNYFEGRYKQVKHAVQGTDILIARLPSWIGCLAVHYAKVFNKPYLLEVVGDPKTAYSLYGSIRGKLIAPFMSSVMKYQVKHAPFVLYVSKRFLQERYPTNGNSVGCPDVYLEEPSLEALDERLSKISEQEFNSVVLGLIGSLEVSYRGHKTLLKVANELKKRDIYCIIRFLGGGSNDKWTNMAEKLGIKDQITFNGILPAGFPVLKWIDDIDILVMPSEAETLGRAIIEAMSRGCPVIGSLETAIGEQIGSDCLCSAQDYIAIANLIERMISDREYMSYCAKENFYRSFKYTNTQTERIRSGFFDKFLSTINIDR</sequence>
<dbReference type="PANTHER" id="PTHR12526">
    <property type="entry name" value="GLYCOSYLTRANSFERASE"/>
    <property type="match status" value="1"/>
</dbReference>
<dbReference type="InterPro" id="IPR001296">
    <property type="entry name" value="Glyco_trans_1"/>
</dbReference>
<protein>
    <submittedName>
        <fullName evidence="2">Glycosyltransferase involved in cell wall bisynthesis</fullName>
    </submittedName>
</protein>